<evidence type="ECO:0000313" key="10">
    <source>
        <dbReference type="Proteomes" id="UP000245921"/>
    </source>
</evidence>
<evidence type="ECO:0000256" key="1">
    <source>
        <dbReference type="ARBA" id="ARBA00006336"/>
    </source>
</evidence>
<name>A0AA45C8T2_9BACT</name>
<dbReference type="PANTHER" id="PTHR11080">
    <property type="entry name" value="PYRAZINAMIDASE/NICOTINAMIDASE"/>
    <property type="match status" value="1"/>
</dbReference>
<reference evidence="9 10" key="1">
    <citation type="submission" date="2018-05" db="EMBL/GenBank/DDBJ databases">
        <title>Genomic Encyclopedia of Type Strains, Phase IV (KMG-IV): sequencing the most valuable type-strain genomes for metagenomic binning, comparative biology and taxonomic classification.</title>
        <authorList>
            <person name="Goeker M."/>
        </authorList>
    </citation>
    <scope>NUCLEOTIDE SEQUENCE [LARGE SCALE GENOMIC DNA]</scope>
    <source>
        <strain evidence="9 10">DSM 24906</strain>
    </source>
</reference>
<dbReference type="EMBL" id="QGGI01000001">
    <property type="protein sequence ID" value="PWJ96445.1"/>
    <property type="molecule type" value="Genomic_DNA"/>
</dbReference>
<evidence type="ECO:0000313" key="9">
    <source>
        <dbReference type="EMBL" id="PWJ96445.1"/>
    </source>
</evidence>
<dbReference type="AlphaFoldDB" id="A0AA45C8T2"/>
<dbReference type="Gene3D" id="3.40.50.850">
    <property type="entry name" value="Isochorismatase-like"/>
    <property type="match status" value="1"/>
</dbReference>
<dbReference type="InterPro" id="IPR052347">
    <property type="entry name" value="Isochorismatase_Nicotinamidase"/>
</dbReference>
<evidence type="ECO:0000256" key="5">
    <source>
        <dbReference type="ARBA" id="ARBA00037900"/>
    </source>
</evidence>
<keyword evidence="4" id="KW-0378">Hydrolase</keyword>
<dbReference type="GO" id="GO:0008936">
    <property type="term" value="F:nicotinamidase activity"/>
    <property type="evidence" value="ECO:0007669"/>
    <property type="project" value="UniProtKB-EC"/>
</dbReference>
<dbReference type="EC" id="3.5.1.19" evidence="6"/>
<dbReference type="GO" id="GO:0019363">
    <property type="term" value="P:pyridine nucleotide biosynthetic process"/>
    <property type="evidence" value="ECO:0007669"/>
    <property type="project" value="UniProtKB-KW"/>
</dbReference>
<evidence type="ECO:0000259" key="8">
    <source>
        <dbReference type="Pfam" id="PF00857"/>
    </source>
</evidence>
<proteinExistence type="inferred from homology"/>
<dbReference type="GO" id="GO:0046872">
    <property type="term" value="F:metal ion binding"/>
    <property type="evidence" value="ECO:0007669"/>
    <property type="project" value="UniProtKB-KW"/>
</dbReference>
<keyword evidence="10" id="KW-1185">Reference proteome</keyword>
<evidence type="ECO:0000256" key="7">
    <source>
        <dbReference type="ARBA" id="ARBA00043224"/>
    </source>
</evidence>
<protein>
    <recommendedName>
        <fullName evidence="6">nicotinamidase</fullName>
        <ecNumber evidence="6">3.5.1.19</ecNumber>
    </recommendedName>
    <alternativeName>
        <fullName evidence="7">Nicotinamide deamidase</fullName>
    </alternativeName>
</protein>
<sequence length="194" mass="22553">MNILEYIKTKFNLKNTALLCVDCQNGFTERCPSELPVKGTDEFWIKDINNFVKDIKKEGIKIFSSKDDHPKNHISFKEWPIHCVKSTFGNQLFIEYYDFLFQKGTSEEFDSYSAFYDDYELKKSNGLEERLRLEDIENLIILGLAGDVCVKETIKDALEKGFNVIVLKKFVKSVNKKQISENLSKDVLDEIEII</sequence>
<accession>A0AA45C8T2</accession>
<comment type="pathway">
    <text evidence="5">Cofactor biosynthesis; nicotinate biosynthesis; nicotinate from nicotinamide: step 1/1.</text>
</comment>
<dbReference type="InterPro" id="IPR000868">
    <property type="entry name" value="Isochorismatase-like_dom"/>
</dbReference>
<evidence type="ECO:0000256" key="3">
    <source>
        <dbReference type="ARBA" id="ARBA00022723"/>
    </source>
</evidence>
<dbReference type="SUPFAM" id="SSF52499">
    <property type="entry name" value="Isochorismatase-like hydrolases"/>
    <property type="match status" value="1"/>
</dbReference>
<dbReference type="RefSeq" id="WP_109603445.1">
    <property type="nucleotide sequence ID" value="NZ_JAMHJO010000016.1"/>
</dbReference>
<dbReference type="Proteomes" id="UP000245921">
    <property type="component" value="Unassembled WGS sequence"/>
</dbReference>
<evidence type="ECO:0000256" key="6">
    <source>
        <dbReference type="ARBA" id="ARBA00039017"/>
    </source>
</evidence>
<dbReference type="PANTHER" id="PTHR11080:SF2">
    <property type="entry name" value="LD05707P"/>
    <property type="match status" value="1"/>
</dbReference>
<organism evidence="9 10">
    <name type="scientific">Oceanotoga teriensis</name>
    <dbReference type="NCBI Taxonomy" id="515440"/>
    <lineage>
        <taxon>Bacteria</taxon>
        <taxon>Thermotogati</taxon>
        <taxon>Thermotogota</taxon>
        <taxon>Thermotogae</taxon>
        <taxon>Petrotogales</taxon>
        <taxon>Petrotogaceae</taxon>
        <taxon>Oceanotoga</taxon>
    </lineage>
</organism>
<gene>
    <name evidence="9" type="ORF">C7380_10116</name>
</gene>
<dbReference type="InterPro" id="IPR036380">
    <property type="entry name" value="Isochorismatase-like_sf"/>
</dbReference>
<keyword evidence="2" id="KW-0662">Pyridine nucleotide biosynthesis</keyword>
<feature type="domain" description="Isochorismatase-like" evidence="8">
    <location>
        <begin position="16"/>
        <end position="178"/>
    </location>
</feature>
<evidence type="ECO:0000256" key="2">
    <source>
        <dbReference type="ARBA" id="ARBA00022642"/>
    </source>
</evidence>
<comment type="caution">
    <text evidence="9">The sequence shown here is derived from an EMBL/GenBank/DDBJ whole genome shotgun (WGS) entry which is preliminary data.</text>
</comment>
<comment type="similarity">
    <text evidence="1">Belongs to the isochorismatase family.</text>
</comment>
<keyword evidence="3" id="KW-0479">Metal-binding</keyword>
<dbReference type="Pfam" id="PF00857">
    <property type="entry name" value="Isochorismatase"/>
    <property type="match status" value="1"/>
</dbReference>
<evidence type="ECO:0000256" key="4">
    <source>
        <dbReference type="ARBA" id="ARBA00022801"/>
    </source>
</evidence>